<dbReference type="PROSITE" id="PS50943">
    <property type="entry name" value="HTH_CROC1"/>
    <property type="match status" value="1"/>
</dbReference>
<evidence type="ECO:0000313" key="2">
    <source>
        <dbReference type="EMBL" id="TBL81358.1"/>
    </source>
</evidence>
<accession>A0A4Q9DZK1</accession>
<comment type="caution">
    <text evidence="2">The sequence shown here is derived from an EMBL/GenBank/DDBJ whole genome shotgun (WGS) entry which is preliminary data.</text>
</comment>
<evidence type="ECO:0000313" key="3">
    <source>
        <dbReference type="Proteomes" id="UP000293142"/>
    </source>
</evidence>
<gene>
    <name evidence="2" type="ORF">EYB31_04560</name>
</gene>
<dbReference type="CDD" id="cd00093">
    <property type="entry name" value="HTH_XRE"/>
    <property type="match status" value="1"/>
</dbReference>
<dbReference type="RefSeq" id="WP_131012070.1">
    <property type="nucleotide sequence ID" value="NZ_SIRE01000003.1"/>
</dbReference>
<organism evidence="2 3">
    <name type="scientific">Paenibacillus thalictri</name>
    <dbReference type="NCBI Taxonomy" id="2527873"/>
    <lineage>
        <taxon>Bacteria</taxon>
        <taxon>Bacillati</taxon>
        <taxon>Bacillota</taxon>
        <taxon>Bacilli</taxon>
        <taxon>Bacillales</taxon>
        <taxon>Paenibacillaceae</taxon>
        <taxon>Paenibacillus</taxon>
    </lineage>
</organism>
<feature type="domain" description="HTH cro/C1-type" evidence="1">
    <location>
        <begin position="12"/>
        <end position="64"/>
    </location>
</feature>
<dbReference type="GO" id="GO:0003677">
    <property type="term" value="F:DNA binding"/>
    <property type="evidence" value="ECO:0007669"/>
    <property type="project" value="InterPro"/>
</dbReference>
<dbReference type="OrthoDB" id="2306294at2"/>
<keyword evidence="3" id="KW-1185">Reference proteome</keyword>
<dbReference type="Proteomes" id="UP000293142">
    <property type="component" value="Unassembled WGS sequence"/>
</dbReference>
<dbReference type="AlphaFoldDB" id="A0A4Q9DZK1"/>
<name>A0A4Q9DZK1_9BACL</name>
<dbReference type="InterPro" id="IPR010982">
    <property type="entry name" value="Lambda_DNA-bd_dom_sf"/>
</dbReference>
<dbReference type="SUPFAM" id="SSF47413">
    <property type="entry name" value="lambda repressor-like DNA-binding domains"/>
    <property type="match status" value="1"/>
</dbReference>
<dbReference type="SMART" id="SM00530">
    <property type="entry name" value="HTH_XRE"/>
    <property type="match status" value="1"/>
</dbReference>
<dbReference type="Pfam" id="PF01381">
    <property type="entry name" value="HTH_3"/>
    <property type="match status" value="1"/>
</dbReference>
<sequence length="69" mass="7730">MKIKANTAEFVKARVLKGMSQRQLALESGLSHSYISLLERSVKTVGPQTAKKLSDILEKPLDQLFIIEM</sequence>
<reference evidence="2 3" key="1">
    <citation type="submission" date="2019-02" db="EMBL/GenBank/DDBJ databases">
        <title>Paenibacillus sp. nov., isolated from surface-sterilized tissue of Thalictrum simplex L.</title>
        <authorList>
            <person name="Tuo L."/>
        </authorList>
    </citation>
    <scope>NUCLEOTIDE SEQUENCE [LARGE SCALE GENOMIC DNA]</scope>
    <source>
        <strain evidence="2 3">N2SHLJ1</strain>
    </source>
</reference>
<dbReference type="InterPro" id="IPR001387">
    <property type="entry name" value="Cro/C1-type_HTH"/>
</dbReference>
<dbReference type="EMBL" id="SIRE01000003">
    <property type="protein sequence ID" value="TBL81358.1"/>
    <property type="molecule type" value="Genomic_DNA"/>
</dbReference>
<dbReference type="Gene3D" id="1.10.260.40">
    <property type="entry name" value="lambda repressor-like DNA-binding domains"/>
    <property type="match status" value="1"/>
</dbReference>
<protein>
    <submittedName>
        <fullName evidence="2">XRE family transcriptional regulator</fullName>
    </submittedName>
</protein>
<evidence type="ECO:0000259" key="1">
    <source>
        <dbReference type="PROSITE" id="PS50943"/>
    </source>
</evidence>
<proteinExistence type="predicted"/>